<accession>A0A2P8A8V5</accession>
<evidence type="ECO:0000256" key="2">
    <source>
        <dbReference type="SAM" id="MobiDB-lite"/>
    </source>
</evidence>
<feature type="compositionally biased region" description="Polar residues" evidence="2">
    <location>
        <begin position="601"/>
        <end position="613"/>
    </location>
</feature>
<feature type="compositionally biased region" description="Polar residues" evidence="2">
    <location>
        <begin position="783"/>
        <end position="793"/>
    </location>
</feature>
<feature type="compositionally biased region" description="Polar residues" evidence="2">
    <location>
        <begin position="1161"/>
        <end position="1178"/>
    </location>
</feature>
<feature type="compositionally biased region" description="Basic and acidic residues" evidence="2">
    <location>
        <begin position="680"/>
        <end position="695"/>
    </location>
</feature>
<feature type="region of interest" description="Disordered" evidence="2">
    <location>
        <begin position="220"/>
        <end position="274"/>
    </location>
</feature>
<feature type="compositionally biased region" description="Basic and acidic residues" evidence="2">
    <location>
        <begin position="1479"/>
        <end position="1489"/>
    </location>
</feature>
<feature type="compositionally biased region" description="Polar residues" evidence="2">
    <location>
        <begin position="1083"/>
        <end position="1092"/>
    </location>
</feature>
<feature type="compositionally biased region" description="Polar residues" evidence="2">
    <location>
        <begin position="220"/>
        <end position="232"/>
    </location>
</feature>
<feature type="compositionally biased region" description="Pro residues" evidence="2">
    <location>
        <begin position="1320"/>
        <end position="1330"/>
    </location>
</feature>
<dbReference type="Proteomes" id="UP000243723">
    <property type="component" value="Unassembled WGS sequence"/>
</dbReference>
<dbReference type="OrthoDB" id="2149224at2759"/>
<evidence type="ECO:0000313" key="5">
    <source>
        <dbReference type="Proteomes" id="UP000243723"/>
    </source>
</evidence>
<feature type="compositionally biased region" description="Low complexity" evidence="2">
    <location>
        <begin position="1338"/>
        <end position="1354"/>
    </location>
</feature>
<sequence>MATQFYAHSETFRPPSPTDSGNGQAENSWYRHSSQTGDVSSGRSTSPGSSNRRSLLFNEGKSASSIDPRRITPTLHASLVSEILSLRRELENKTAFIDDLETNLHASKIENEDINDRLSQLIRESKANKKQSDDAEKHLYQVTEDLIKERDEAVNTGHDLRNKLNALTSRSRRQEQEFEQWQRDWERKNNSWEAEKRGLELRVQTTETQLRTVVQEISAKNDSARGTKQKVSIDSGFGNDSPFASPASQKPRHRRNVSSMSGQSETFLVSTPPRNQTTAFFAGKTLADEMESIDDDEDLDLRRMTSNEDSLLGMTPTRSVESPSKARKVLGLDAPKSNEEVLADPELITEPSSGVPSSRARNHTTADDYFSAWRKAQQQHPQTTHATASSMVSASTQTEHAQEDREHDIPDHKESEIPHLTISTAGLEVNEPSGGDDGTTKAPPTSYQDASTQYDPEELPAIELTPHTPVTETEKFTVPHIAIHPPSTAPPSPRTSTVLPPQSVSVSTQTDPRMTSTSVDAEIQTEEIRIDLRKFRAHLQVDDDDLSKTSQTRPTSYESRFSRDTIPSVSVQEMATSFETQAIKDTVERSGLAKSPEFNESRNSGDLQTQSSFWGGHSARSSGLLMSLHDDQGIKSGQSSMLARGLRKSQTSEPSATNESYALPAVPQSQHQNNISNRNSNRDNDEHWSSIRNSDLADDRDSATLGMRTSFRSRASSVDTVDSSIFSVGSLPPPIPVPDRSSSRVHADILEEEGSESGYDGSPKRRAPLHSSSRPSGVRKTRSSNSIRRTAQYSPKRRRRAATRLAPIQSIAYENDMDEEYNPYTPIQENHTNSTASAAPSHSPNEMQDDRDSPLVDSIAAAMVGEWMWKYPQKRKSFGMVDSGKEFGSDNKDTIRQKRWVWISPYERTVMWSSKQPVGGNQLMGSKGRKLTIKTVLDVADPSPLPKGSNYATCFSRSIVILTPDRPLKLTAPNRDRHYHWLLALSFLANPSQGMPTIPRVPQRKTDKRDRQPGQLQNHVSGHNRSDTAEHNDNVISASVSKATASQLGVHIPQGRNFSAPASTHPYNNSNLGSRNRIPKSPSEASYSVVSGPPATSLNTLMYDHPDMPMDIPDIQTHRFRRGSNVSSLHSHTKQSQGNRRDSHSHSNPSPNDLNSDRLPSFTTNTQQPTALNPTAPLTHTRRRSNTNPIRLPTSLSNLKSLSSRTRTTPTSPPLSPTPSASQTAPTASSSERSSSRTPSTMRMTAFIDPSLPYNNTAPLSPGLSRPLPPSAEELSSGTVRDRRPSVQSANSGSGVPGQGNRTPLINAHFPGFEARSPRLPTPSPLPSPRIPDQQNRGGNSSSATAGSTASGAGQNAGLGLGLSLDTTSLMGTETAVQGGTQGTWRRSFHPAAVSPVSASGGGSPLDRNGAFGGMERGRSDVNGGGQQQQAGSRGYAISTANSNGNANGAANGNGRAGSGLGNGLGLGGIVTGLRRKGMRGDSRTRGQEGADGEGSIRSGIGGGGAMSIRSVAPSVASNGTRGTEEKKRLGYVFDEEGRDPFRGF</sequence>
<dbReference type="STRING" id="40998.A0A2P8A8V5"/>
<feature type="region of interest" description="Disordered" evidence="2">
    <location>
        <begin position="543"/>
        <end position="564"/>
    </location>
</feature>
<dbReference type="EMBL" id="NHZQ01000060">
    <property type="protein sequence ID" value="PSK56896.1"/>
    <property type="molecule type" value="Genomic_DNA"/>
</dbReference>
<feature type="coiled-coil region" evidence="1">
    <location>
        <begin position="164"/>
        <end position="209"/>
    </location>
</feature>
<feature type="compositionally biased region" description="Polar residues" evidence="2">
    <location>
        <begin position="1014"/>
        <end position="1023"/>
    </location>
</feature>
<name>A0A2P8A8V5_9PEZI</name>
<dbReference type="GO" id="GO:0015631">
    <property type="term" value="F:tubulin binding"/>
    <property type="evidence" value="ECO:0007669"/>
    <property type="project" value="TreeGrafter"/>
</dbReference>
<feature type="region of interest" description="Disordered" evidence="2">
    <location>
        <begin position="484"/>
        <end position="519"/>
    </location>
</feature>
<feature type="compositionally biased region" description="Low complexity" evidence="2">
    <location>
        <begin position="1192"/>
        <end position="1210"/>
    </location>
</feature>
<dbReference type="PANTHER" id="PTHR28190:SF2">
    <property type="entry name" value="MIGRATION PROTEIN, PUTATIVE (AFU_ORTHOLOGUE AFUA_2G07730)-RELATED"/>
    <property type="match status" value="1"/>
</dbReference>
<keyword evidence="1" id="KW-0175">Coiled coil</keyword>
<feature type="compositionally biased region" description="Polar residues" evidence="2">
    <location>
        <begin position="1286"/>
        <end position="1304"/>
    </location>
</feature>
<dbReference type="GO" id="GO:0005938">
    <property type="term" value="C:cell cortex"/>
    <property type="evidence" value="ECO:0007669"/>
    <property type="project" value="InterPro"/>
</dbReference>
<feature type="compositionally biased region" description="Polar residues" evidence="2">
    <location>
        <begin position="442"/>
        <end position="453"/>
    </location>
</feature>
<feature type="region of interest" description="Disordered" evidence="2">
    <location>
        <begin position="580"/>
        <end position="615"/>
    </location>
</feature>
<feature type="compositionally biased region" description="Polar residues" evidence="2">
    <location>
        <begin position="648"/>
        <end position="660"/>
    </location>
</feature>
<dbReference type="GO" id="GO:0005543">
    <property type="term" value="F:phospholipid binding"/>
    <property type="evidence" value="ECO:0007669"/>
    <property type="project" value="InterPro"/>
</dbReference>
<evidence type="ECO:0000313" key="4">
    <source>
        <dbReference type="EMBL" id="PSK56896.1"/>
    </source>
</evidence>
<dbReference type="InterPro" id="IPR053005">
    <property type="entry name" value="Nuclear_Pos-Cytoskel_Interact"/>
</dbReference>
<keyword evidence="5" id="KW-1185">Reference proteome</keyword>
<dbReference type="InterPro" id="IPR024774">
    <property type="entry name" value="PH_dom-Mcp5-type"/>
</dbReference>
<dbReference type="PANTHER" id="PTHR28190">
    <property type="entry name" value="NUCLEAR MIGRATION PROTEIN NUM1"/>
    <property type="match status" value="1"/>
</dbReference>
<feature type="compositionally biased region" description="Polar residues" evidence="2">
    <location>
        <begin position="1124"/>
        <end position="1138"/>
    </location>
</feature>
<feature type="region of interest" description="Disordered" evidence="2">
    <location>
        <begin position="993"/>
        <end position="1030"/>
    </location>
</feature>
<feature type="compositionally biased region" description="Polar residues" evidence="2">
    <location>
        <begin position="825"/>
        <end position="846"/>
    </location>
</feature>
<feature type="region of interest" description="Disordered" evidence="2">
    <location>
        <begin position="1123"/>
        <end position="1354"/>
    </location>
</feature>
<organism evidence="4 5">
    <name type="scientific">Elsinoe australis</name>
    <dbReference type="NCBI Taxonomy" id="40998"/>
    <lineage>
        <taxon>Eukaryota</taxon>
        <taxon>Fungi</taxon>
        <taxon>Dikarya</taxon>
        <taxon>Ascomycota</taxon>
        <taxon>Pezizomycotina</taxon>
        <taxon>Dothideomycetes</taxon>
        <taxon>Dothideomycetidae</taxon>
        <taxon>Myriangiales</taxon>
        <taxon>Elsinoaceae</taxon>
        <taxon>Elsinoe</taxon>
    </lineage>
</organism>
<reference evidence="4 5" key="1">
    <citation type="submission" date="2017-05" db="EMBL/GenBank/DDBJ databases">
        <title>Draft genome sequence of Elsinoe australis.</title>
        <authorList>
            <person name="Cheng Q."/>
        </authorList>
    </citation>
    <scope>NUCLEOTIDE SEQUENCE [LARGE SCALE GENOMIC DNA]</scope>
    <source>
        <strain evidence="4 5">NL1</strain>
    </source>
</reference>
<feature type="compositionally biased region" description="Polar residues" evidence="2">
    <location>
        <begin position="498"/>
        <end position="519"/>
    </location>
</feature>
<feature type="region of interest" description="Disordered" evidence="2">
    <location>
        <begin position="308"/>
        <end position="453"/>
    </location>
</feature>
<feature type="compositionally biased region" description="Low complexity" evidence="2">
    <location>
        <begin position="1218"/>
        <end position="1246"/>
    </location>
</feature>
<gene>
    <name evidence="4" type="ORF">B9Z65_6520</name>
</gene>
<feature type="compositionally biased region" description="Polar residues" evidence="2">
    <location>
        <begin position="389"/>
        <end position="399"/>
    </location>
</feature>
<dbReference type="GO" id="GO:0000226">
    <property type="term" value="P:microtubule cytoskeleton organization"/>
    <property type="evidence" value="ECO:0007669"/>
    <property type="project" value="TreeGrafter"/>
</dbReference>
<dbReference type="Pfam" id="PF12814">
    <property type="entry name" value="Mcp5_PH"/>
    <property type="match status" value="1"/>
</dbReference>
<feature type="region of interest" description="Disordered" evidence="2">
    <location>
        <begin position="1053"/>
        <end position="1092"/>
    </location>
</feature>
<evidence type="ECO:0000256" key="1">
    <source>
        <dbReference type="SAM" id="Coils"/>
    </source>
</evidence>
<feature type="coiled-coil region" evidence="1">
    <location>
        <begin position="83"/>
        <end position="124"/>
    </location>
</feature>
<feature type="domain" description="Pleckstrin homology" evidence="3">
    <location>
        <begin position="856"/>
        <end position="990"/>
    </location>
</feature>
<dbReference type="GO" id="GO:0032065">
    <property type="term" value="P:maintenance of protein location in cell cortex"/>
    <property type="evidence" value="ECO:0007669"/>
    <property type="project" value="InterPro"/>
</dbReference>
<feature type="compositionally biased region" description="Polar residues" evidence="2">
    <location>
        <begin position="548"/>
        <end position="564"/>
    </location>
</feature>
<feature type="region of interest" description="Disordered" evidence="2">
    <location>
        <begin position="752"/>
        <end position="852"/>
    </location>
</feature>
<dbReference type="GO" id="GO:0005739">
    <property type="term" value="C:mitochondrion"/>
    <property type="evidence" value="ECO:0007669"/>
    <property type="project" value="TreeGrafter"/>
</dbReference>
<feature type="region of interest" description="Disordered" evidence="2">
    <location>
        <begin position="1393"/>
        <end position="1440"/>
    </location>
</feature>
<feature type="region of interest" description="Disordered" evidence="2">
    <location>
        <begin position="724"/>
        <end position="743"/>
    </location>
</feature>
<evidence type="ECO:0000259" key="3">
    <source>
        <dbReference type="Pfam" id="PF12814"/>
    </source>
</evidence>
<feature type="compositionally biased region" description="Polar residues" evidence="2">
    <location>
        <begin position="18"/>
        <end position="39"/>
    </location>
</feature>
<feature type="compositionally biased region" description="Basic and acidic residues" evidence="2">
    <location>
        <begin position="400"/>
        <end position="417"/>
    </location>
</feature>
<feature type="region of interest" description="Disordered" evidence="2">
    <location>
        <begin position="1475"/>
        <end position="1545"/>
    </location>
</feature>
<feature type="compositionally biased region" description="Low complexity" evidence="2">
    <location>
        <begin position="376"/>
        <end position="388"/>
    </location>
</feature>
<feature type="compositionally biased region" description="Polar residues" evidence="2">
    <location>
        <begin position="1056"/>
        <end position="1074"/>
    </location>
</feature>
<protein>
    <submittedName>
        <fullName evidence="4">Nuclear migration protein NUM1</fullName>
    </submittedName>
</protein>
<feature type="region of interest" description="Disordered" evidence="2">
    <location>
        <begin position="630"/>
        <end position="695"/>
    </location>
</feature>
<comment type="caution">
    <text evidence="4">The sequence shown here is derived from an EMBL/GenBank/DDBJ whole genome shotgun (WGS) entry which is preliminary data.</text>
</comment>
<proteinExistence type="predicted"/>
<feature type="compositionally biased region" description="Polar residues" evidence="2">
    <location>
        <begin position="257"/>
        <end position="274"/>
    </location>
</feature>
<feature type="compositionally biased region" description="Low complexity" evidence="2">
    <location>
        <begin position="40"/>
        <end position="54"/>
    </location>
</feature>
<feature type="region of interest" description="Disordered" evidence="2">
    <location>
        <begin position="1"/>
        <end position="69"/>
    </location>
</feature>